<dbReference type="EMBL" id="MU806878">
    <property type="protein sequence ID" value="KAJ3832703.1"/>
    <property type="molecule type" value="Genomic_DNA"/>
</dbReference>
<dbReference type="PROSITE" id="PS50088">
    <property type="entry name" value="ANK_REPEAT"/>
    <property type="match status" value="6"/>
</dbReference>
<dbReference type="InterPro" id="IPR036770">
    <property type="entry name" value="Ankyrin_rpt-contain_sf"/>
</dbReference>
<dbReference type="SMART" id="SM00248">
    <property type="entry name" value="ANK"/>
    <property type="match status" value="8"/>
</dbReference>
<feature type="repeat" description="ANK" evidence="2">
    <location>
        <begin position="537"/>
        <end position="566"/>
    </location>
</feature>
<dbReference type="Gene3D" id="3.40.50.300">
    <property type="entry name" value="P-loop containing nucleotide triphosphate hydrolases"/>
    <property type="match status" value="1"/>
</dbReference>
<dbReference type="Pfam" id="PF12796">
    <property type="entry name" value="Ank_2"/>
    <property type="match status" value="3"/>
</dbReference>
<comment type="caution">
    <text evidence="4">The sequence shown here is derived from an EMBL/GenBank/DDBJ whole genome shotgun (WGS) entry which is preliminary data.</text>
</comment>
<protein>
    <submittedName>
        <fullName evidence="4">Ankyrin repeat-containing domain protein</fullName>
    </submittedName>
</protein>
<dbReference type="PRINTS" id="PR01415">
    <property type="entry name" value="ANKYRIN"/>
</dbReference>
<keyword evidence="5" id="KW-1185">Reference proteome</keyword>
<feature type="repeat" description="ANK" evidence="2">
    <location>
        <begin position="672"/>
        <end position="704"/>
    </location>
</feature>
<name>A0AA38NXZ0_9AGAR</name>
<feature type="repeat" description="ANK" evidence="2">
    <location>
        <begin position="639"/>
        <end position="671"/>
    </location>
</feature>
<evidence type="ECO:0000313" key="5">
    <source>
        <dbReference type="Proteomes" id="UP001163846"/>
    </source>
</evidence>
<dbReference type="PANTHER" id="PTHR10039">
    <property type="entry name" value="AMELOGENIN"/>
    <property type="match status" value="1"/>
</dbReference>
<feature type="non-terminal residue" evidence="4">
    <location>
        <position position="1"/>
    </location>
</feature>
<proteinExistence type="predicted"/>
<feature type="domain" description="Nephrocystin 3-like N-terminal" evidence="3">
    <location>
        <begin position="35"/>
        <end position="200"/>
    </location>
</feature>
<dbReference type="InterPro" id="IPR027417">
    <property type="entry name" value="P-loop_NTPase"/>
</dbReference>
<feature type="non-terminal residue" evidence="4">
    <location>
        <position position="766"/>
    </location>
</feature>
<dbReference type="SUPFAM" id="SSF48403">
    <property type="entry name" value="Ankyrin repeat"/>
    <property type="match status" value="1"/>
</dbReference>
<dbReference type="Pfam" id="PF24883">
    <property type="entry name" value="NPHP3_N"/>
    <property type="match status" value="1"/>
</dbReference>
<evidence type="ECO:0000313" key="4">
    <source>
        <dbReference type="EMBL" id="KAJ3832703.1"/>
    </source>
</evidence>
<feature type="repeat" description="ANK" evidence="2">
    <location>
        <begin position="705"/>
        <end position="737"/>
    </location>
</feature>
<dbReference type="SUPFAM" id="SSF52540">
    <property type="entry name" value="P-loop containing nucleoside triphosphate hydrolases"/>
    <property type="match status" value="1"/>
</dbReference>
<dbReference type="InterPro" id="IPR056884">
    <property type="entry name" value="NPHP3-like_N"/>
</dbReference>
<reference evidence="4" key="1">
    <citation type="submission" date="2022-08" db="EMBL/GenBank/DDBJ databases">
        <authorList>
            <consortium name="DOE Joint Genome Institute"/>
            <person name="Min B."/>
            <person name="Riley R."/>
            <person name="Sierra-Patev S."/>
            <person name="Naranjo-Ortiz M."/>
            <person name="Looney B."/>
            <person name="Konkel Z."/>
            <person name="Slot J.C."/>
            <person name="Sakamoto Y."/>
            <person name="Steenwyk J.L."/>
            <person name="Rokas A."/>
            <person name="Carro J."/>
            <person name="Camarero S."/>
            <person name="Ferreira P."/>
            <person name="Molpeceres G."/>
            <person name="Ruiz-Duenas F.J."/>
            <person name="Serrano A."/>
            <person name="Henrissat B."/>
            <person name="Drula E."/>
            <person name="Hughes K.W."/>
            <person name="Mata J.L."/>
            <person name="Ishikawa N.K."/>
            <person name="Vargas-Isla R."/>
            <person name="Ushijima S."/>
            <person name="Smith C.A."/>
            <person name="Ahrendt S."/>
            <person name="Andreopoulos W."/>
            <person name="He G."/>
            <person name="Labutti K."/>
            <person name="Lipzen A."/>
            <person name="Ng V."/>
            <person name="Sandor L."/>
            <person name="Barry K."/>
            <person name="Martinez A.T."/>
            <person name="Xiao Y."/>
            <person name="Gibbons J.G."/>
            <person name="Terashima K."/>
            <person name="Hibbett D.S."/>
            <person name="Grigoriev I.V."/>
        </authorList>
    </citation>
    <scope>NUCLEOTIDE SEQUENCE</scope>
    <source>
        <strain evidence="4">TFB9207</strain>
    </source>
</reference>
<dbReference type="InterPro" id="IPR002110">
    <property type="entry name" value="Ankyrin_rpt"/>
</dbReference>
<feature type="repeat" description="ANK" evidence="2">
    <location>
        <begin position="738"/>
        <end position="766"/>
    </location>
</feature>
<gene>
    <name evidence="4" type="ORF">F5878DRAFT_702767</name>
</gene>
<dbReference type="Proteomes" id="UP001163846">
    <property type="component" value="Unassembled WGS sequence"/>
</dbReference>
<sequence length="766" mass="87443">DHSNDKKEKEQILEWLAAPDCFTNLRTALNKRVTGTSQWILEDSAYKNWMEKAGIWWIQGKAGSGKTFLITYTIKNLQDTTSANSVVYHYFDTCDNTRLKTSYQGMLLFLMLQLGAQNQNIYPALKNLFQSSICGISHLKPTNIQLLDTLKKIIRDLFQHKHQVYIIIDALDECEDSHLVLDFIREMTHFSWLRIIISSRDHPPEALACFTTFLSNHNSIKEDIAIFVKNQMHLKFKNPSLEIEVRNKLLEKADGGFWYIDCQLQVINRCAISRKVETALATLPLDLRDTYSNVIASYNSEDDLEYLYHLIIWLLYSFEPVYLNQVATLFSIDLKSQTVASNTDLLTGIETIVDSTLITVDSHNIVQFAHASVKEFLLQSHEDNHNKRVFNLNAHLAHDIMTQMCLIYLLHHDYDVLKKRLSLQVSFRQYATDNWAKHSYYNEKARVSSEDTMNLAQNFLDTSSESFLKWKNTYHFPHGSLGMLRPNRNVFKYCNALHIVAFFGLYQNAQKLLSSEIYKQQNKLKADLNAVGKYVGTPLHVATYMGHRDIIELLLEHNADVNAICKIGTPQAAIEETAIECAIHKGYKEIVEILLEHGAELNLNAQQINLAFDTAGYMGHKEMLEFLFQCNAIKAQEHDLNTAFLIAAQAGHKDIVEFFLKNNINVNVQDDYFETALQAAACRDHKAIIQLLLDYGANVNANKGRFGTALQIAASHNNQDIVKLLIDHSADINACDEYQGTPLQIAISYNHQDMAQLLIKYGADIS</sequence>
<evidence type="ECO:0000256" key="2">
    <source>
        <dbReference type="PROSITE-ProRule" id="PRU00023"/>
    </source>
</evidence>
<keyword evidence="2" id="KW-0040">ANK repeat</keyword>
<dbReference type="PROSITE" id="PS50297">
    <property type="entry name" value="ANK_REP_REGION"/>
    <property type="match status" value="6"/>
</dbReference>
<organism evidence="4 5">
    <name type="scientific">Lentinula raphanica</name>
    <dbReference type="NCBI Taxonomy" id="153919"/>
    <lineage>
        <taxon>Eukaryota</taxon>
        <taxon>Fungi</taxon>
        <taxon>Dikarya</taxon>
        <taxon>Basidiomycota</taxon>
        <taxon>Agaricomycotina</taxon>
        <taxon>Agaricomycetes</taxon>
        <taxon>Agaricomycetidae</taxon>
        <taxon>Agaricales</taxon>
        <taxon>Marasmiineae</taxon>
        <taxon>Omphalotaceae</taxon>
        <taxon>Lentinula</taxon>
    </lineage>
</organism>
<accession>A0AA38NXZ0</accession>
<feature type="repeat" description="ANK" evidence="2">
    <location>
        <begin position="574"/>
        <end position="606"/>
    </location>
</feature>
<evidence type="ECO:0000256" key="1">
    <source>
        <dbReference type="ARBA" id="ARBA00022737"/>
    </source>
</evidence>
<dbReference type="Gene3D" id="1.25.40.20">
    <property type="entry name" value="Ankyrin repeat-containing domain"/>
    <property type="match status" value="2"/>
</dbReference>
<dbReference type="PANTHER" id="PTHR10039:SF16">
    <property type="entry name" value="GPI INOSITOL-DEACYLASE"/>
    <property type="match status" value="1"/>
</dbReference>
<dbReference type="AlphaFoldDB" id="A0AA38NXZ0"/>
<keyword evidence="1" id="KW-0677">Repeat</keyword>
<evidence type="ECO:0000259" key="3">
    <source>
        <dbReference type="Pfam" id="PF24883"/>
    </source>
</evidence>